<dbReference type="Gene3D" id="3.40.50.12370">
    <property type="match status" value="1"/>
</dbReference>
<evidence type="ECO:0000313" key="2">
    <source>
        <dbReference type="EMBL" id="RKQ69955.1"/>
    </source>
</evidence>
<dbReference type="Proteomes" id="UP000277424">
    <property type="component" value="Unassembled WGS sequence"/>
</dbReference>
<name>A0A420WG79_9PROT</name>
<dbReference type="Pfam" id="PF00582">
    <property type="entry name" value="Usp"/>
    <property type="match status" value="1"/>
</dbReference>
<organism evidence="2 3">
    <name type="scientific">Oceanibaculum indicum</name>
    <dbReference type="NCBI Taxonomy" id="526216"/>
    <lineage>
        <taxon>Bacteria</taxon>
        <taxon>Pseudomonadati</taxon>
        <taxon>Pseudomonadota</taxon>
        <taxon>Alphaproteobacteria</taxon>
        <taxon>Rhodospirillales</taxon>
        <taxon>Oceanibaculaceae</taxon>
        <taxon>Oceanibaculum</taxon>
    </lineage>
</organism>
<dbReference type="RefSeq" id="WP_202802408.1">
    <property type="nucleotide sequence ID" value="NZ_RBIG01000002.1"/>
</dbReference>
<dbReference type="InterPro" id="IPR006016">
    <property type="entry name" value="UspA"/>
</dbReference>
<feature type="domain" description="UspA" evidence="1">
    <location>
        <begin position="10"/>
        <end position="146"/>
    </location>
</feature>
<dbReference type="CDD" id="cd00293">
    <property type="entry name" value="USP-like"/>
    <property type="match status" value="1"/>
</dbReference>
<dbReference type="AlphaFoldDB" id="A0A420WG79"/>
<evidence type="ECO:0000313" key="3">
    <source>
        <dbReference type="Proteomes" id="UP000277424"/>
    </source>
</evidence>
<accession>A0A420WG79</accession>
<comment type="caution">
    <text evidence="2">The sequence shown here is derived from an EMBL/GenBank/DDBJ whole genome shotgun (WGS) entry which is preliminary data.</text>
</comment>
<proteinExistence type="predicted"/>
<gene>
    <name evidence="2" type="ORF">BCL74_1889</name>
</gene>
<dbReference type="EMBL" id="RBIG01000002">
    <property type="protein sequence ID" value="RKQ69955.1"/>
    <property type="molecule type" value="Genomic_DNA"/>
</dbReference>
<dbReference type="SUPFAM" id="SSF52402">
    <property type="entry name" value="Adenine nucleotide alpha hydrolases-like"/>
    <property type="match status" value="1"/>
</dbReference>
<reference evidence="2 3" key="1">
    <citation type="submission" date="2018-10" db="EMBL/GenBank/DDBJ databases">
        <title>Comparative analysis of microorganisms from saline springs in Andes Mountain Range, Colombia.</title>
        <authorList>
            <person name="Rubin E."/>
        </authorList>
    </citation>
    <scope>NUCLEOTIDE SEQUENCE [LARGE SCALE GENOMIC DNA]</scope>
    <source>
        <strain evidence="2 3">USBA 36</strain>
    </source>
</reference>
<protein>
    <submittedName>
        <fullName evidence="2">Nucleotide-binding universal stress UspA family protein</fullName>
    </submittedName>
</protein>
<sequence>MPAKQHERVFLVVVDDTPEMAAALRYAAHRARNSRGRLAMLYVIEPEDIEPWMSVGDLIREEKRQEAEESVARCSDQAAAITGKIPVVYIREGRRRDQILQLIDEEPGISILVLAASTGPEGPGPLVNHLVGKVAGKMRVPITVVPGNLSADDIEALT</sequence>
<evidence type="ECO:0000259" key="1">
    <source>
        <dbReference type="Pfam" id="PF00582"/>
    </source>
</evidence>